<dbReference type="Proteomes" id="UP001491310">
    <property type="component" value="Unassembled WGS sequence"/>
</dbReference>
<protein>
    <recommendedName>
        <fullName evidence="2">Tim44-like domain-containing protein</fullName>
    </recommendedName>
</protein>
<feature type="region of interest" description="Disordered" evidence="1">
    <location>
        <begin position="1"/>
        <end position="29"/>
    </location>
</feature>
<dbReference type="Gene3D" id="3.10.450.240">
    <property type="match status" value="1"/>
</dbReference>
<evidence type="ECO:0000313" key="4">
    <source>
        <dbReference type="Proteomes" id="UP001491310"/>
    </source>
</evidence>
<evidence type="ECO:0000256" key="1">
    <source>
        <dbReference type="SAM" id="MobiDB-lite"/>
    </source>
</evidence>
<dbReference type="InterPro" id="IPR007379">
    <property type="entry name" value="Tim44-like_dom"/>
</dbReference>
<dbReference type="SMART" id="SM00978">
    <property type="entry name" value="Tim44"/>
    <property type="match status" value="1"/>
</dbReference>
<keyword evidence="4" id="KW-1185">Reference proteome</keyword>
<evidence type="ECO:0000313" key="3">
    <source>
        <dbReference type="EMBL" id="KAK9917374.1"/>
    </source>
</evidence>
<sequence>MEGRTSQDGQETSQNEKLEATQDPSAEEQKYAAEFQRIAGLNRLEKSEIRDPLNPFSFLTEALHQLRGSMACGAMIFQDKDFDEKDFLEGAKDAFFTVMTLWNEHDFQTLSSMMSGKLLSALRAGVEDYTNKGMSVTTELVGDIQASLANSDLISEEALARYDFPEEAGISGTAESKVSASSSMAAELNADPRGPALVFHSVVTVRFQCDQHITVVNAGGQDAAQDMSKRNHPPNQSHIALRVYLPAAEPEGKVLSKPICSMF</sequence>
<evidence type="ECO:0000259" key="2">
    <source>
        <dbReference type="SMART" id="SM00978"/>
    </source>
</evidence>
<dbReference type="SUPFAM" id="SSF54427">
    <property type="entry name" value="NTF2-like"/>
    <property type="match status" value="1"/>
</dbReference>
<proteinExistence type="predicted"/>
<feature type="domain" description="Tim44-like" evidence="2">
    <location>
        <begin position="68"/>
        <end position="175"/>
    </location>
</feature>
<feature type="compositionally biased region" description="Polar residues" evidence="1">
    <location>
        <begin position="1"/>
        <end position="13"/>
    </location>
</feature>
<reference evidence="3 4" key="1">
    <citation type="journal article" date="2024" name="Nat. Commun.">
        <title>Phylogenomics reveals the evolutionary origins of lichenization in chlorophyte algae.</title>
        <authorList>
            <person name="Puginier C."/>
            <person name="Libourel C."/>
            <person name="Otte J."/>
            <person name="Skaloud P."/>
            <person name="Haon M."/>
            <person name="Grisel S."/>
            <person name="Petersen M."/>
            <person name="Berrin J.G."/>
            <person name="Delaux P.M."/>
            <person name="Dal Grande F."/>
            <person name="Keller J."/>
        </authorList>
    </citation>
    <scope>NUCLEOTIDE SEQUENCE [LARGE SCALE GENOMIC DNA]</scope>
    <source>
        <strain evidence="3 4">SAG 216-7</strain>
    </source>
</reference>
<accession>A0ABR2Z1A3</accession>
<comment type="caution">
    <text evidence="3">The sequence shown here is derived from an EMBL/GenBank/DDBJ whole genome shotgun (WGS) entry which is preliminary data.</text>
</comment>
<organism evidence="3 4">
    <name type="scientific">Coccomyxa subellipsoidea</name>
    <dbReference type="NCBI Taxonomy" id="248742"/>
    <lineage>
        <taxon>Eukaryota</taxon>
        <taxon>Viridiplantae</taxon>
        <taxon>Chlorophyta</taxon>
        <taxon>core chlorophytes</taxon>
        <taxon>Trebouxiophyceae</taxon>
        <taxon>Trebouxiophyceae incertae sedis</taxon>
        <taxon>Coccomyxaceae</taxon>
        <taxon>Coccomyxa</taxon>
    </lineage>
</organism>
<dbReference type="Pfam" id="PF04280">
    <property type="entry name" value="Tim44"/>
    <property type="match status" value="1"/>
</dbReference>
<gene>
    <name evidence="3" type="ORF">WJX75_003673</name>
</gene>
<name>A0ABR2Z1A3_9CHLO</name>
<dbReference type="EMBL" id="JALJOT010000002">
    <property type="protein sequence ID" value="KAK9917374.1"/>
    <property type="molecule type" value="Genomic_DNA"/>
</dbReference>
<dbReference type="InterPro" id="IPR032710">
    <property type="entry name" value="NTF2-like_dom_sf"/>
</dbReference>